<keyword evidence="3" id="KW-1185">Reference proteome</keyword>
<feature type="region of interest" description="Disordered" evidence="1">
    <location>
        <begin position="57"/>
        <end position="77"/>
    </location>
</feature>
<dbReference type="EMBL" id="CP011129">
    <property type="protein sequence ID" value="ALN80535.1"/>
    <property type="molecule type" value="Genomic_DNA"/>
</dbReference>
<dbReference type="AlphaFoldDB" id="A0A0S2FAG7"/>
<reference evidence="2 3" key="1">
    <citation type="journal article" date="2015" name="BMC Genomics">
        <title>Comparative genomics and metabolic profiling of the genus Lysobacter.</title>
        <authorList>
            <person name="de Bruijn I."/>
            <person name="Cheng X."/>
            <person name="de Jager V."/>
            <person name="Exposito R.G."/>
            <person name="Watrous J."/>
            <person name="Patel N."/>
            <person name="Postma J."/>
            <person name="Dorrestein P.C."/>
            <person name="Kobayashi D."/>
            <person name="Raaijmakers J.M."/>
        </authorList>
    </citation>
    <scope>NUCLEOTIDE SEQUENCE [LARGE SCALE GENOMIC DNA]</scope>
    <source>
        <strain evidence="2 3">76</strain>
    </source>
</reference>
<sequence>MPHQQEVAPGRLQHRRRYVGGKRDELADGSVGRQHWGVRAFLGGWGGYCWMAWTAGPVDEPGERLPAKPDVTTGEPQ</sequence>
<gene>
    <name evidence="2" type="ORF">LA76x_2405</name>
</gene>
<organism evidence="2 3">
    <name type="scientific">Lysobacter antibioticus</name>
    <dbReference type="NCBI Taxonomy" id="84531"/>
    <lineage>
        <taxon>Bacteria</taxon>
        <taxon>Pseudomonadati</taxon>
        <taxon>Pseudomonadota</taxon>
        <taxon>Gammaproteobacteria</taxon>
        <taxon>Lysobacterales</taxon>
        <taxon>Lysobacteraceae</taxon>
        <taxon>Lysobacter</taxon>
    </lineage>
</organism>
<accession>A0A0S2FAG7</accession>
<dbReference type="KEGG" id="lab:LA76x_2405"/>
<evidence type="ECO:0000256" key="1">
    <source>
        <dbReference type="SAM" id="MobiDB-lite"/>
    </source>
</evidence>
<proteinExistence type="predicted"/>
<feature type="region of interest" description="Disordered" evidence="1">
    <location>
        <begin position="1"/>
        <end position="22"/>
    </location>
</feature>
<evidence type="ECO:0000313" key="2">
    <source>
        <dbReference type="EMBL" id="ALN80535.1"/>
    </source>
</evidence>
<evidence type="ECO:0000313" key="3">
    <source>
        <dbReference type="Proteomes" id="UP000060787"/>
    </source>
</evidence>
<protein>
    <submittedName>
        <fullName evidence="2">Uncharacterized protein</fullName>
    </submittedName>
</protein>
<name>A0A0S2FAG7_LYSAN</name>
<dbReference type="Proteomes" id="UP000060787">
    <property type="component" value="Chromosome"/>
</dbReference>